<feature type="transmembrane region" description="Helical" evidence="5">
    <location>
        <begin position="355"/>
        <end position="373"/>
    </location>
</feature>
<evidence type="ECO:0000259" key="6">
    <source>
        <dbReference type="Pfam" id="PF12698"/>
    </source>
</evidence>
<keyword evidence="8" id="KW-1185">Reference proteome</keyword>
<dbReference type="AlphaFoldDB" id="A0A1I5KPS3"/>
<evidence type="ECO:0000256" key="5">
    <source>
        <dbReference type="SAM" id="Phobius"/>
    </source>
</evidence>
<organism evidence="7 8">
    <name type="scientific">Qipengyuania nanhaisediminis</name>
    <dbReference type="NCBI Taxonomy" id="604088"/>
    <lineage>
        <taxon>Bacteria</taxon>
        <taxon>Pseudomonadati</taxon>
        <taxon>Pseudomonadota</taxon>
        <taxon>Alphaproteobacteria</taxon>
        <taxon>Sphingomonadales</taxon>
        <taxon>Erythrobacteraceae</taxon>
        <taxon>Qipengyuania</taxon>
    </lineage>
</organism>
<feature type="domain" description="ABC-2 type transporter transmembrane" evidence="6">
    <location>
        <begin position="29"/>
        <end position="372"/>
    </location>
</feature>
<keyword evidence="4 5" id="KW-0472">Membrane</keyword>
<sequence>MSDNASRLPLWRAALVMARRDFRAILFSKAFLFFLLGPIFFGAISATAGALGAKAAESSDPPKLAVALSNAENAAFARAHEHLAEAVGLPAIVTVPESDRRDAAELLADKSDNFGAVLTGSLETPQLTGTEERIARWQGEVALLSAQALGGSSAELPEVNLSPTQTSVATIRSAQTATATGAITLLFLLTMLLAGMVLSNLVEEKANKIIEILAAAIPMEAVFYGKLFAMLAVSFVGIAVWGGIALLVLTLGSAALGPIPEPAVGWPLFVILFVTYFATAYLLIGSIFLTIGSMAPTVRDVQTLSMPATILQLAVFFLATYSLSDPGSAAEIFAVLFPVSSPYAMVARAAQSPVLWTHTAALAWQLLWVAIFVRTGSGLFRKLVMKSGTGGGTAKSRFSLRRATRP</sequence>
<evidence type="ECO:0000256" key="2">
    <source>
        <dbReference type="ARBA" id="ARBA00022692"/>
    </source>
</evidence>
<dbReference type="OrthoDB" id="7388589at2"/>
<dbReference type="Proteomes" id="UP000199331">
    <property type="component" value="Unassembled WGS sequence"/>
</dbReference>
<proteinExistence type="predicted"/>
<name>A0A1I5KPS3_9SPHN</name>
<accession>A0A1I5KPS3</accession>
<feature type="transmembrane region" description="Helical" evidence="5">
    <location>
        <begin position="268"/>
        <end position="292"/>
    </location>
</feature>
<dbReference type="GO" id="GO:0140359">
    <property type="term" value="F:ABC-type transporter activity"/>
    <property type="evidence" value="ECO:0007669"/>
    <property type="project" value="InterPro"/>
</dbReference>
<evidence type="ECO:0000256" key="4">
    <source>
        <dbReference type="ARBA" id="ARBA00023136"/>
    </source>
</evidence>
<comment type="subcellular location">
    <subcellularLocation>
        <location evidence="1">Membrane</location>
        <topology evidence="1">Multi-pass membrane protein</topology>
    </subcellularLocation>
</comment>
<keyword evidence="3 5" id="KW-1133">Transmembrane helix</keyword>
<feature type="transmembrane region" description="Helical" evidence="5">
    <location>
        <begin position="223"/>
        <end position="256"/>
    </location>
</feature>
<evidence type="ECO:0000256" key="3">
    <source>
        <dbReference type="ARBA" id="ARBA00022989"/>
    </source>
</evidence>
<evidence type="ECO:0000313" key="7">
    <source>
        <dbReference type="EMBL" id="SFO87008.1"/>
    </source>
</evidence>
<evidence type="ECO:0000256" key="1">
    <source>
        <dbReference type="ARBA" id="ARBA00004141"/>
    </source>
</evidence>
<gene>
    <name evidence="7" type="ORF">SAMN04488060_0434</name>
</gene>
<protein>
    <submittedName>
        <fullName evidence="7">ABC-2 type transport system permease protein</fullName>
    </submittedName>
</protein>
<dbReference type="Pfam" id="PF12698">
    <property type="entry name" value="ABC2_membrane_3"/>
    <property type="match status" value="1"/>
</dbReference>
<feature type="transmembrane region" description="Helical" evidence="5">
    <location>
        <begin position="182"/>
        <end position="202"/>
    </location>
</feature>
<dbReference type="RefSeq" id="WP_090476886.1">
    <property type="nucleotide sequence ID" value="NZ_FOWZ01000001.1"/>
</dbReference>
<dbReference type="GO" id="GO:0016020">
    <property type="term" value="C:membrane"/>
    <property type="evidence" value="ECO:0007669"/>
    <property type="project" value="UniProtKB-SubCell"/>
</dbReference>
<feature type="transmembrane region" description="Helical" evidence="5">
    <location>
        <begin position="304"/>
        <end position="323"/>
    </location>
</feature>
<dbReference type="EMBL" id="FOWZ01000001">
    <property type="protein sequence ID" value="SFO87008.1"/>
    <property type="molecule type" value="Genomic_DNA"/>
</dbReference>
<dbReference type="InterPro" id="IPR013525">
    <property type="entry name" value="ABC2_TM"/>
</dbReference>
<keyword evidence="2 5" id="KW-0812">Transmembrane</keyword>
<reference evidence="8" key="1">
    <citation type="submission" date="2016-10" db="EMBL/GenBank/DDBJ databases">
        <authorList>
            <person name="Varghese N."/>
            <person name="Submissions S."/>
        </authorList>
    </citation>
    <scope>NUCLEOTIDE SEQUENCE [LARGE SCALE GENOMIC DNA]</scope>
    <source>
        <strain evidence="8">CGMCC 1.7715</strain>
    </source>
</reference>
<evidence type="ECO:0000313" key="8">
    <source>
        <dbReference type="Proteomes" id="UP000199331"/>
    </source>
</evidence>
<dbReference type="STRING" id="604088.SAMN04488060_0434"/>